<feature type="compositionally biased region" description="Gly residues" evidence="3">
    <location>
        <begin position="1"/>
        <end position="10"/>
    </location>
</feature>
<evidence type="ECO:0000256" key="3">
    <source>
        <dbReference type="SAM" id="MobiDB-lite"/>
    </source>
</evidence>
<dbReference type="OrthoDB" id="1727287at2759"/>
<feature type="region of interest" description="Disordered" evidence="3">
    <location>
        <begin position="1"/>
        <end position="23"/>
    </location>
</feature>
<comment type="caution">
    <text evidence="4">The sequence shown here is derived from an EMBL/GenBank/DDBJ whole genome shotgun (WGS) entry which is preliminary data.</text>
</comment>
<comment type="subcellular location">
    <subcellularLocation>
        <location evidence="1">Cytoplasm</location>
        <location evidence="1">P-body</location>
    </subcellularLocation>
</comment>
<dbReference type="GO" id="GO:0033962">
    <property type="term" value="P:P-body assembly"/>
    <property type="evidence" value="ECO:0007669"/>
    <property type="project" value="TreeGrafter"/>
</dbReference>
<dbReference type="GO" id="GO:0000932">
    <property type="term" value="C:P-body"/>
    <property type="evidence" value="ECO:0007669"/>
    <property type="project" value="UniProtKB-SubCell"/>
</dbReference>
<name>A0A7J0DYG7_9ERIC</name>
<keyword evidence="5" id="KW-1185">Reference proteome</keyword>
<evidence type="ECO:0000256" key="1">
    <source>
        <dbReference type="ARBA" id="ARBA00004201"/>
    </source>
</evidence>
<evidence type="ECO:0000313" key="4">
    <source>
        <dbReference type="EMBL" id="GFS45289.1"/>
    </source>
</evidence>
<dbReference type="InterPro" id="IPR039900">
    <property type="entry name" value="Pat1-like"/>
</dbReference>
<accession>A0A7J0DYG7</accession>
<dbReference type="Proteomes" id="UP000585474">
    <property type="component" value="Unassembled WGS sequence"/>
</dbReference>
<feature type="compositionally biased region" description="Polar residues" evidence="3">
    <location>
        <begin position="11"/>
        <end position="23"/>
    </location>
</feature>
<proteinExistence type="predicted"/>
<gene>
    <name evidence="4" type="ORF">Acr_00g0095230</name>
</gene>
<evidence type="ECO:0000256" key="2">
    <source>
        <dbReference type="ARBA" id="ARBA00022490"/>
    </source>
</evidence>
<protein>
    <submittedName>
        <fullName evidence="4">Uncharacterized protein</fullName>
    </submittedName>
</protein>
<reference evidence="5" key="1">
    <citation type="submission" date="2019-07" db="EMBL/GenBank/DDBJ databases">
        <title>De Novo Assembly of kiwifruit Actinidia rufa.</title>
        <authorList>
            <person name="Sugita-Konishi S."/>
            <person name="Sato K."/>
            <person name="Mori E."/>
            <person name="Abe Y."/>
            <person name="Kisaki G."/>
            <person name="Hamano K."/>
            <person name="Suezawa K."/>
            <person name="Otani M."/>
            <person name="Fukuda T."/>
            <person name="Manabe T."/>
            <person name="Gomi K."/>
            <person name="Tabuchi M."/>
            <person name="Akimitsu K."/>
            <person name="Kataoka I."/>
        </authorList>
    </citation>
    <scope>NUCLEOTIDE SEQUENCE [LARGE SCALE GENOMIC DNA]</scope>
    <source>
        <strain evidence="5">cv. Fuchu</strain>
    </source>
</reference>
<sequence length="225" mass="24214">MDMDGFGSGGSIQQTPNPQDLHQFAANSTGDAVFDAAQYSFFGNDSVEEVELGGLEDEEDEFPPVGFVDEQNLLEREEGKVLGSFSEIDDLAGTFSKLNTVVSGPRSAGVIGDWGSREKGCICSHHSEMGRPLLVEGRGAMNTVIVAVDLAILYSNKREWLCAVVRVQKVNKRELERSSRREKGGMYGGNGVGWLCSAMGAIAEADYGLVRLQREEGTLVADGDG</sequence>
<dbReference type="PANTHER" id="PTHR21551">
    <property type="entry name" value="TOPOISOMERASE II-ASSOCIATED PROTEIN PAT1"/>
    <property type="match status" value="1"/>
</dbReference>
<organism evidence="4 5">
    <name type="scientific">Actinidia rufa</name>
    <dbReference type="NCBI Taxonomy" id="165716"/>
    <lineage>
        <taxon>Eukaryota</taxon>
        <taxon>Viridiplantae</taxon>
        <taxon>Streptophyta</taxon>
        <taxon>Embryophyta</taxon>
        <taxon>Tracheophyta</taxon>
        <taxon>Spermatophyta</taxon>
        <taxon>Magnoliopsida</taxon>
        <taxon>eudicotyledons</taxon>
        <taxon>Gunneridae</taxon>
        <taxon>Pentapetalae</taxon>
        <taxon>asterids</taxon>
        <taxon>Ericales</taxon>
        <taxon>Actinidiaceae</taxon>
        <taxon>Actinidia</taxon>
    </lineage>
</organism>
<dbReference type="GO" id="GO:0003723">
    <property type="term" value="F:RNA binding"/>
    <property type="evidence" value="ECO:0007669"/>
    <property type="project" value="TreeGrafter"/>
</dbReference>
<keyword evidence="2" id="KW-0963">Cytoplasm</keyword>
<dbReference type="AlphaFoldDB" id="A0A7J0DYG7"/>
<dbReference type="PANTHER" id="PTHR21551:SF0">
    <property type="entry name" value="PROTEIN ASSOCIATED WITH TOPO II RELATED-1, ISOFORM A"/>
    <property type="match status" value="1"/>
</dbReference>
<dbReference type="EMBL" id="BJWL01000447">
    <property type="protein sequence ID" value="GFS45289.1"/>
    <property type="molecule type" value="Genomic_DNA"/>
</dbReference>
<dbReference type="GO" id="GO:0000290">
    <property type="term" value="P:deadenylation-dependent decapping of nuclear-transcribed mRNA"/>
    <property type="evidence" value="ECO:0007669"/>
    <property type="project" value="InterPro"/>
</dbReference>
<evidence type="ECO:0000313" key="5">
    <source>
        <dbReference type="Proteomes" id="UP000585474"/>
    </source>
</evidence>